<evidence type="ECO:0000256" key="1">
    <source>
        <dbReference type="SAM" id="Coils"/>
    </source>
</evidence>
<evidence type="ECO:0000313" key="3">
    <source>
        <dbReference type="EMBL" id="KRG22570.1"/>
    </source>
</evidence>
<reference evidence="4" key="3">
    <citation type="submission" date="2021-06" db="EMBL/GenBank/DDBJ databases">
        <title>Genomic Description and Analysis of Intracellular Bacteria, Candidatus Berkiella cookevillensis and Candidatus Berkiella aquae.</title>
        <authorList>
            <person name="Kidane D.T."/>
            <person name="Mehari Y.T."/>
            <person name="Rice F.C."/>
            <person name="Arivett B.A."/>
            <person name="Farone A.L."/>
            <person name="Berk S.G."/>
            <person name="Farone M.B."/>
        </authorList>
    </citation>
    <scope>NUCLEOTIDE SEQUENCE</scope>
    <source>
        <strain evidence="4">HT99</strain>
    </source>
</reference>
<name>A0A0Q9YYE9_9GAMM</name>
<reference evidence="3" key="1">
    <citation type="submission" date="2015-09" db="EMBL/GenBank/DDBJ databases">
        <title>Draft Genome Sequences of Two Novel Amoeba-resistant Intranuclear Bacteria, Candidatus Berkiella cookevillensis and Candidatus Berkiella aquae.</title>
        <authorList>
            <person name="Mehari Y.T."/>
            <person name="Arivett B.A."/>
            <person name="Farone A.L."/>
            <person name="Gunderson J.H."/>
            <person name="Farone M.B."/>
        </authorList>
    </citation>
    <scope>NUCLEOTIDE SEQUENCE [LARGE SCALE GENOMIC DNA]</scope>
    <source>
        <strain evidence="3">HT99</strain>
    </source>
</reference>
<keyword evidence="1" id="KW-0175">Coiled coil</keyword>
<evidence type="ECO:0000313" key="4">
    <source>
        <dbReference type="EMBL" id="MCS5712065.1"/>
    </source>
</evidence>
<accession>A0A0Q9YYE9</accession>
<evidence type="ECO:0000313" key="5">
    <source>
        <dbReference type="Proteomes" id="UP000051497"/>
    </source>
</evidence>
<evidence type="ECO:0000256" key="2">
    <source>
        <dbReference type="SAM" id="MobiDB-lite"/>
    </source>
</evidence>
<dbReference type="Proteomes" id="UP000051497">
    <property type="component" value="Unassembled WGS sequence"/>
</dbReference>
<comment type="caution">
    <text evidence="3">The sequence shown here is derived from an EMBL/GenBank/DDBJ whole genome shotgun (WGS) entry which is preliminary data.</text>
</comment>
<organism evidence="3">
    <name type="scientific">Candidatus Berkiella aquae</name>
    <dbReference type="NCBI Taxonomy" id="295108"/>
    <lineage>
        <taxon>Bacteria</taxon>
        <taxon>Pseudomonadati</taxon>
        <taxon>Pseudomonadota</taxon>
        <taxon>Gammaproteobacteria</taxon>
        <taxon>Candidatus Berkiellales</taxon>
        <taxon>Candidatus Berkiellaceae</taxon>
        <taxon>Candidatus Berkiella</taxon>
    </lineage>
</organism>
<dbReference type="EMBL" id="LKAJ01000001">
    <property type="protein sequence ID" value="KRG22570.1"/>
    <property type="molecule type" value="Genomic_DNA"/>
</dbReference>
<proteinExistence type="predicted"/>
<dbReference type="AlphaFoldDB" id="A0A0Q9YYE9"/>
<protein>
    <submittedName>
        <fullName evidence="3">Uncharacterized protein</fullName>
    </submittedName>
</protein>
<feature type="region of interest" description="Disordered" evidence="2">
    <location>
        <begin position="351"/>
        <end position="375"/>
    </location>
</feature>
<reference evidence="4" key="2">
    <citation type="journal article" date="2016" name="Genome Announc.">
        <title>Draft Genome Sequences of Two Novel Amoeba-Resistant Intranuclear Bacteria, 'Candidatus Berkiella cookevillensis' and 'Candidatus Berkiella aquae'.</title>
        <authorList>
            <person name="Mehari Y.T."/>
            <person name="Arivett B.A."/>
            <person name="Farone A.L."/>
            <person name="Gunderson J.H."/>
            <person name="Farone M.B."/>
        </authorList>
    </citation>
    <scope>NUCLEOTIDE SEQUENCE</scope>
    <source>
        <strain evidence="4">HT99</strain>
    </source>
</reference>
<sequence length="421" mass="47426">MLSGSSTQSPPQFPLAIVRRILDIAPHFIDMQRREIFIYTGTSAVNALLAILQEEILSQSDEPTTRIQLAIKKHRSEMEEAKERKIILSETIESIRAKKTVDKEILRQHEKEFEEVDAKCYPIDDYDWAVACKLAMSNGNILHDTPETRRVIEIFLEQLKQLHRLYNTEEFKQCMSFARIDASDTIIQLIGQLCALEHFESAYVIHQFLNLSHLALSERVVNQVDENGLATVLTPGILQGLGLYRRIIPRTGNEAKDTAADAQEFTLFKKILPSFLKSPIFQQSFNPELYKGIVQPFFVPTRTVQTNSSSPILPTIPPLAIPSSSSSYDLKGESQLLKKWKLLSIATREKKQPKYTRKTSEPVPPLRSTIEPGSPRKELLPAYSLLHSVPPPLVPLTTSSSAEDDAKPTTPRLGNILSSNT</sequence>
<dbReference type="EMBL" id="LKAJ02000001">
    <property type="protein sequence ID" value="MCS5712065.1"/>
    <property type="molecule type" value="Genomic_DNA"/>
</dbReference>
<gene>
    <name evidence="3" type="ORF">HT99x_00108</name>
    <name evidence="4" type="ORF">HT99x_011530</name>
</gene>
<feature type="coiled-coil region" evidence="1">
    <location>
        <begin position="64"/>
        <end position="98"/>
    </location>
</feature>
<dbReference type="RefSeq" id="WP_075064771.1">
    <property type="nucleotide sequence ID" value="NZ_LKAJ02000001.1"/>
</dbReference>
<keyword evidence="5" id="KW-1185">Reference proteome</keyword>
<feature type="region of interest" description="Disordered" evidence="2">
    <location>
        <begin position="393"/>
        <end position="421"/>
    </location>
</feature>